<dbReference type="AlphaFoldDB" id="A0A1H8MCY8"/>
<dbReference type="SFLD" id="SFLDS00003">
    <property type="entry name" value="Haloacid_Dehalogenase"/>
    <property type="match status" value="1"/>
</dbReference>
<dbReference type="Gene3D" id="3.40.50.1000">
    <property type="entry name" value="HAD superfamily/HAD-like"/>
    <property type="match status" value="1"/>
</dbReference>
<dbReference type="InterPro" id="IPR023214">
    <property type="entry name" value="HAD_sf"/>
</dbReference>
<dbReference type="InterPro" id="IPR052550">
    <property type="entry name" value="Pyrimidine_5'-ntase_YjjG"/>
</dbReference>
<dbReference type="PANTHER" id="PTHR47478:SF1">
    <property type="entry name" value="PYRIMIDINE 5'-NUCLEOTIDASE YJJG"/>
    <property type="match status" value="1"/>
</dbReference>
<dbReference type="SFLD" id="SFLDG01129">
    <property type="entry name" value="C1.5:_HAD__Beta-PGM__Phosphata"/>
    <property type="match status" value="1"/>
</dbReference>
<gene>
    <name evidence="1" type="ORF">SAMN04488134_104116</name>
</gene>
<evidence type="ECO:0000313" key="1">
    <source>
        <dbReference type="EMBL" id="SEO15221.1"/>
    </source>
</evidence>
<name>A0A1H8MCY8_9BACI</name>
<dbReference type="Proteomes" id="UP000199300">
    <property type="component" value="Unassembled WGS sequence"/>
</dbReference>
<accession>A0A1H8MCY8</accession>
<sequence length="240" mass="27830">MQTIIFDVDDTLYDQFIPFQLAFNYTFNYSLSHDELYHLFLASRDYSDQVFEAEQNGEISSLALQIFRITKACADLGLLIAEHEAIKFQQCYQHFQTKITLFPELYKALDWLMQQNVQIGILTNGNTEHQQMKIDQLLLQKWVQPAHTFISASIGHAKPSIELFRFIEGQMQLDRGQTWYVGDSFTNDVMGAKQAGWQSLWFNHRYRKQPKDMPAPNLVAHSPDELLKAIRSLSTSKKSV</sequence>
<dbReference type="EMBL" id="FODJ01000004">
    <property type="protein sequence ID" value="SEO15221.1"/>
    <property type="molecule type" value="Genomic_DNA"/>
</dbReference>
<dbReference type="RefSeq" id="WP_091496521.1">
    <property type="nucleotide sequence ID" value="NZ_FODJ01000004.1"/>
</dbReference>
<dbReference type="SUPFAM" id="SSF56784">
    <property type="entry name" value="HAD-like"/>
    <property type="match status" value="1"/>
</dbReference>
<keyword evidence="1" id="KW-0378">Hydrolase</keyword>
<keyword evidence="2" id="KW-1185">Reference proteome</keyword>
<dbReference type="InterPro" id="IPR036412">
    <property type="entry name" value="HAD-like_sf"/>
</dbReference>
<reference evidence="1 2" key="1">
    <citation type="submission" date="2016-10" db="EMBL/GenBank/DDBJ databases">
        <authorList>
            <person name="de Groot N.N."/>
        </authorList>
    </citation>
    <scope>NUCLEOTIDE SEQUENCE [LARGE SCALE GENOMIC DNA]</scope>
    <source>
        <strain evidence="1 2">CGMCC 1.10434</strain>
    </source>
</reference>
<dbReference type="GO" id="GO:0016787">
    <property type="term" value="F:hydrolase activity"/>
    <property type="evidence" value="ECO:0007669"/>
    <property type="project" value="UniProtKB-KW"/>
</dbReference>
<dbReference type="STRING" id="872970.SAMN04488134_104116"/>
<organism evidence="1 2">
    <name type="scientific">Amphibacillus marinus</name>
    <dbReference type="NCBI Taxonomy" id="872970"/>
    <lineage>
        <taxon>Bacteria</taxon>
        <taxon>Bacillati</taxon>
        <taxon>Bacillota</taxon>
        <taxon>Bacilli</taxon>
        <taxon>Bacillales</taxon>
        <taxon>Bacillaceae</taxon>
        <taxon>Amphibacillus</taxon>
    </lineage>
</organism>
<dbReference type="NCBIfam" id="TIGR01549">
    <property type="entry name" value="HAD-SF-IA-v1"/>
    <property type="match status" value="1"/>
</dbReference>
<dbReference type="Gene3D" id="1.20.120.710">
    <property type="entry name" value="Haloacid dehalogenase hydrolase-like domain"/>
    <property type="match status" value="1"/>
</dbReference>
<dbReference type="PANTHER" id="PTHR47478">
    <property type="match status" value="1"/>
</dbReference>
<dbReference type="Pfam" id="PF00702">
    <property type="entry name" value="Hydrolase"/>
    <property type="match status" value="1"/>
</dbReference>
<dbReference type="InterPro" id="IPR006439">
    <property type="entry name" value="HAD-SF_hydro_IA"/>
</dbReference>
<protein>
    <submittedName>
        <fullName evidence="1">Putative hydrolase of the HAD superfamily</fullName>
    </submittedName>
</protein>
<dbReference type="PRINTS" id="PR00413">
    <property type="entry name" value="HADHALOGNASE"/>
</dbReference>
<dbReference type="OrthoDB" id="25198at2"/>
<evidence type="ECO:0000313" key="2">
    <source>
        <dbReference type="Proteomes" id="UP000199300"/>
    </source>
</evidence>
<proteinExistence type="predicted"/>